<dbReference type="PROSITE" id="PS00061">
    <property type="entry name" value="ADH_SHORT"/>
    <property type="match status" value="1"/>
</dbReference>
<dbReference type="GO" id="GO:0016020">
    <property type="term" value="C:membrane"/>
    <property type="evidence" value="ECO:0007669"/>
    <property type="project" value="TreeGrafter"/>
</dbReference>
<dbReference type="PRINTS" id="PR00081">
    <property type="entry name" value="GDHRDH"/>
</dbReference>
<dbReference type="PROSITE" id="PS51257">
    <property type="entry name" value="PROKAR_LIPOPROTEIN"/>
    <property type="match status" value="1"/>
</dbReference>
<dbReference type="SUPFAM" id="SSF51735">
    <property type="entry name" value="NAD(P)-binding Rossmann-fold domains"/>
    <property type="match status" value="1"/>
</dbReference>
<dbReference type="PANTHER" id="PTHR44196:SF1">
    <property type="entry name" value="DEHYDROGENASE_REDUCTASE SDR FAMILY MEMBER 7B"/>
    <property type="match status" value="1"/>
</dbReference>
<comment type="similarity">
    <text evidence="1 3">Belongs to the short-chain dehydrogenases/reductases (SDR) family.</text>
</comment>
<evidence type="ECO:0000313" key="6">
    <source>
        <dbReference type="Proteomes" id="UP000315724"/>
    </source>
</evidence>
<name>A0A517QGR2_9PLAN</name>
<protein>
    <submittedName>
        <fullName evidence="5">Putative oxidoreductase</fullName>
        <ecNumber evidence="5">1.-.-.-</ecNumber>
    </submittedName>
</protein>
<dbReference type="SMART" id="SM00822">
    <property type="entry name" value="PKS_KR"/>
    <property type="match status" value="1"/>
</dbReference>
<evidence type="ECO:0000313" key="5">
    <source>
        <dbReference type="EMBL" id="QDT30795.1"/>
    </source>
</evidence>
<dbReference type="CDD" id="cd05233">
    <property type="entry name" value="SDR_c"/>
    <property type="match status" value="1"/>
</dbReference>
<dbReference type="InterPro" id="IPR036291">
    <property type="entry name" value="NAD(P)-bd_dom_sf"/>
</dbReference>
<dbReference type="KEGG" id="tpol:Mal48_00220"/>
<dbReference type="InterPro" id="IPR057326">
    <property type="entry name" value="KR_dom"/>
</dbReference>
<gene>
    <name evidence="5" type="ORF">Mal48_00220</name>
</gene>
<evidence type="ECO:0000259" key="4">
    <source>
        <dbReference type="SMART" id="SM00822"/>
    </source>
</evidence>
<dbReference type="PANTHER" id="PTHR44196">
    <property type="entry name" value="DEHYDROGENASE/REDUCTASE SDR FAMILY MEMBER 7B"/>
    <property type="match status" value="1"/>
</dbReference>
<dbReference type="EMBL" id="CP036267">
    <property type="protein sequence ID" value="QDT30795.1"/>
    <property type="molecule type" value="Genomic_DNA"/>
</dbReference>
<dbReference type="Gene3D" id="3.40.50.720">
    <property type="entry name" value="NAD(P)-binding Rossmann-like Domain"/>
    <property type="match status" value="1"/>
</dbReference>
<feature type="domain" description="Ketoreductase" evidence="4">
    <location>
        <begin position="6"/>
        <end position="196"/>
    </location>
</feature>
<organism evidence="5 6">
    <name type="scientific">Thalassoglobus polymorphus</name>
    <dbReference type="NCBI Taxonomy" id="2527994"/>
    <lineage>
        <taxon>Bacteria</taxon>
        <taxon>Pseudomonadati</taxon>
        <taxon>Planctomycetota</taxon>
        <taxon>Planctomycetia</taxon>
        <taxon>Planctomycetales</taxon>
        <taxon>Planctomycetaceae</taxon>
        <taxon>Thalassoglobus</taxon>
    </lineage>
</organism>
<dbReference type="OrthoDB" id="9775296at2"/>
<dbReference type="FunFam" id="3.40.50.720:FF:000047">
    <property type="entry name" value="NADP-dependent L-serine/L-allo-threonine dehydrogenase"/>
    <property type="match status" value="1"/>
</dbReference>
<sequence>MSLAGKTVLMTGGGTGIGAGCAVALAEAGCKVAISGRREEKLKEVADSYSGENPILYKTADVACRDSVKELFDWANKELGQIDILVNCAGINVVKRTMEEVAPEDWDKLMQVNATGAFNTMHAVLPQMRERKDGLIINISSIAGVRANLLGGVGYVASKFAMTALGTFVGQEEKDRGIRVTNVYPGEVETPILDARPNPVGAEHRARILQPSDVASLVVSIAMLPPRAHVPDIVIKPTTQEFF</sequence>
<evidence type="ECO:0000256" key="2">
    <source>
        <dbReference type="ARBA" id="ARBA00023002"/>
    </source>
</evidence>
<evidence type="ECO:0000256" key="1">
    <source>
        <dbReference type="ARBA" id="ARBA00006484"/>
    </source>
</evidence>
<dbReference type="EC" id="1.-.-.-" evidence="5"/>
<dbReference type="RefSeq" id="WP_145194980.1">
    <property type="nucleotide sequence ID" value="NZ_CP036267.1"/>
</dbReference>
<dbReference type="Proteomes" id="UP000315724">
    <property type="component" value="Chromosome"/>
</dbReference>
<keyword evidence="2 5" id="KW-0560">Oxidoreductase</keyword>
<accession>A0A517QGR2</accession>
<dbReference type="Pfam" id="PF00106">
    <property type="entry name" value="adh_short"/>
    <property type="match status" value="1"/>
</dbReference>
<reference evidence="5 6" key="1">
    <citation type="submission" date="2019-02" db="EMBL/GenBank/DDBJ databases">
        <title>Deep-cultivation of Planctomycetes and their phenomic and genomic characterization uncovers novel biology.</title>
        <authorList>
            <person name="Wiegand S."/>
            <person name="Jogler M."/>
            <person name="Boedeker C."/>
            <person name="Pinto D."/>
            <person name="Vollmers J."/>
            <person name="Rivas-Marin E."/>
            <person name="Kohn T."/>
            <person name="Peeters S.H."/>
            <person name="Heuer A."/>
            <person name="Rast P."/>
            <person name="Oberbeckmann S."/>
            <person name="Bunk B."/>
            <person name="Jeske O."/>
            <person name="Meyerdierks A."/>
            <person name="Storesund J.E."/>
            <person name="Kallscheuer N."/>
            <person name="Luecker S."/>
            <person name="Lage O.M."/>
            <person name="Pohl T."/>
            <person name="Merkel B.J."/>
            <person name="Hornburger P."/>
            <person name="Mueller R.-W."/>
            <person name="Bruemmer F."/>
            <person name="Labrenz M."/>
            <person name="Spormann A.M."/>
            <person name="Op den Camp H."/>
            <person name="Overmann J."/>
            <person name="Amann R."/>
            <person name="Jetten M.S.M."/>
            <person name="Mascher T."/>
            <person name="Medema M.H."/>
            <person name="Devos D.P."/>
            <person name="Kaster A.-K."/>
            <person name="Ovreas L."/>
            <person name="Rohde M."/>
            <person name="Galperin M.Y."/>
            <person name="Jogler C."/>
        </authorList>
    </citation>
    <scope>NUCLEOTIDE SEQUENCE [LARGE SCALE GENOMIC DNA]</scope>
    <source>
        <strain evidence="5 6">Mal48</strain>
    </source>
</reference>
<keyword evidence="6" id="KW-1185">Reference proteome</keyword>
<proteinExistence type="inferred from homology"/>
<dbReference type="InterPro" id="IPR020904">
    <property type="entry name" value="Sc_DH/Rdtase_CS"/>
</dbReference>
<dbReference type="PRINTS" id="PR00080">
    <property type="entry name" value="SDRFAMILY"/>
</dbReference>
<dbReference type="GO" id="GO:0016616">
    <property type="term" value="F:oxidoreductase activity, acting on the CH-OH group of donors, NAD or NADP as acceptor"/>
    <property type="evidence" value="ECO:0007669"/>
    <property type="project" value="UniProtKB-ARBA"/>
</dbReference>
<evidence type="ECO:0000256" key="3">
    <source>
        <dbReference type="RuleBase" id="RU000363"/>
    </source>
</evidence>
<dbReference type="InterPro" id="IPR002347">
    <property type="entry name" value="SDR_fam"/>
</dbReference>
<dbReference type="AlphaFoldDB" id="A0A517QGR2"/>